<dbReference type="Proteomes" id="UP000613030">
    <property type="component" value="Unassembled WGS sequence"/>
</dbReference>
<dbReference type="EMBL" id="JAERRB010000001">
    <property type="protein sequence ID" value="MBL0739938.1"/>
    <property type="molecule type" value="Genomic_DNA"/>
</dbReference>
<dbReference type="NCBIfam" id="TIGR02608">
    <property type="entry name" value="delta_60_rpt"/>
    <property type="match status" value="6"/>
</dbReference>
<organism evidence="3 4">
    <name type="scientific">Chryseolinea lacunae</name>
    <dbReference type="NCBI Taxonomy" id="2801331"/>
    <lineage>
        <taxon>Bacteria</taxon>
        <taxon>Pseudomonadati</taxon>
        <taxon>Bacteroidota</taxon>
        <taxon>Cytophagia</taxon>
        <taxon>Cytophagales</taxon>
        <taxon>Fulvivirgaceae</taxon>
        <taxon>Chryseolinea</taxon>
    </lineage>
</organism>
<dbReference type="Pfam" id="PF01833">
    <property type="entry name" value="TIG"/>
    <property type="match status" value="1"/>
</dbReference>
<dbReference type="CDD" id="cd00603">
    <property type="entry name" value="IPT_PCSR"/>
    <property type="match status" value="1"/>
</dbReference>
<evidence type="ECO:0000256" key="1">
    <source>
        <dbReference type="SAM" id="SignalP"/>
    </source>
</evidence>
<evidence type="ECO:0000313" key="3">
    <source>
        <dbReference type="EMBL" id="MBL0739938.1"/>
    </source>
</evidence>
<gene>
    <name evidence="3" type="ORF">JI741_01850</name>
</gene>
<dbReference type="InterPro" id="IPR002909">
    <property type="entry name" value="IPT_dom"/>
</dbReference>
<feature type="chain" id="PRO_5046660274" evidence="1">
    <location>
        <begin position="23"/>
        <end position="536"/>
    </location>
</feature>
<dbReference type="Gene3D" id="2.60.40.10">
    <property type="entry name" value="Immunoglobulins"/>
    <property type="match status" value="1"/>
</dbReference>
<reference evidence="3 4" key="1">
    <citation type="submission" date="2021-01" db="EMBL/GenBank/DDBJ databases">
        <title>Chryseolinea sp. Jin1 Genome sequencing and assembly.</title>
        <authorList>
            <person name="Kim I."/>
        </authorList>
    </citation>
    <scope>NUCLEOTIDE SEQUENCE [LARGE SCALE GENOMIC DNA]</scope>
    <source>
        <strain evidence="3 4">Jin1</strain>
    </source>
</reference>
<dbReference type="SUPFAM" id="SSF75011">
    <property type="entry name" value="3-carboxy-cis,cis-mucoante lactonizing enzyme"/>
    <property type="match status" value="1"/>
</dbReference>
<dbReference type="Gene3D" id="2.80.10.50">
    <property type="match status" value="2"/>
</dbReference>
<feature type="signal peptide" evidence="1">
    <location>
        <begin position="1"/>
        <end position="22"/>
    </location>
</feature>
<evidence type="ECO:0000313" key="4">
    <source>
        <dbReference type="Proteomes" id="UP000613030"/>
    </source>
</evidence>
<dbReference type="InterPro" id="IPR013783">
    <property type="entry name" value="Ig-like_fold"/>
</dbReference>
<proteinExistence type="predicted"/>
<keyword evidence="1" id="KW-0732">Signal</keyword>
<dbReference type="InterPro" id="IPR013431">
    <property type="entry name" value="Delta_60_rpt"/>
</dbReference>
<dbReference type="SUPFAM" id="SSF81296">
    <property type="entry name" value="E set domains"/>
    <property type="match status" value="1"/>
</dbReference>
<comment type="caution">
    <text evidence="3">The sequence shown here is derived from an EMBL/GenBank/DDBJ whole genome shotgun (WGS) entry which is preliminary data.</text>
</comment>
<feature type="domain" description="IPT/TIG" evidence="2">
    <location>
        <begin position="37"/>
        <end position="114"/>
    </location>
</feature>
<protein>
    <submittedName>
        <fullName evidence="3">IPT/TIG domain-containing protein</fullName>
    </submittedName>
</protein>
<evidence type="ECO:0000259" key="2">
    <source>
        <dbReference type="Pfam" id="PF01833"/>
    </source>
</evidence>
<dbReference type="RefSeq" id="WP_202006899.1">
    <property type="nucleotide sequence ID" value="NZ_JAERRB010000001.1"/>
</dbReference>
<dbReference type="InterPro" id="IPR014756">
    <property type="entry name" value="Ig_E-set"/>
</dbReference>
<accession>A0ABS1KKF7</accession>
<sequence>MKSNAIFLIVSLVLGAVFFQHCQSTDNEPQKVDPTFVITGINPETGTAGTAVVIAGTGFSATATDNLVTLNGKACVVTVATAEQLTITIPPDAGTGKIKVALNGKEAESNVFTYTTSSASSACALDVSFDADGSVATDIAAGEPGSFRFVNSNAIQPDGKILVIGESIQANGDRPFVVLRYNADGSPDNSWGGDGQVLTGLPADYDYANAKAIVVQPDNKVVVVGEVKYGNASDMMIVRYQTDGTLDNSFDGDGILVHAPSVPDYSTSAALGVALQSDNKIVVAGVYQQYNLKAQAAVLRLLPNGSPDNTFDSDGRKDLNFGDTETSNVLNDVKLQPDGKIVVSGSAETNFVSVFALARLTTNGALDAAFGAGGSGKQTTKIFTTENRSYSSLIQPDGKILLAGYIRGDGSVSSIGAMVRYNADGSKDESFGSFGHVGYITDVTIGVIQDFVRMNDGKLIICAGWYVARLNANGTPDNSFCDGNYIFKIADKNASLQTLSLQTDNALVASGLHLREEADGKRYYTYYTARYMNAKN</sequence>
<dbReference type="Pfam" id="PF17164">
    <property type="entry name" value="DUF5122"/>
    <property type="match status" value="6"/>
</dbReference>
<name>A0ABS1KKF7_9BACT</name>
<keyword evidence="4" id="KW-1185">Reference proteome</keyword>